<protein>
    <submittedName>
        <fullName evidence="1">CLUMA_CG012929, isoform A</fullName>
    </submittedName>
</protein>
<evidence type="ECO:0000313" key="1">
    <source>
        <dbReference type="EMBL" id="CRK99617.1"/>
    </source>
</evidence>
<reference evidence="1 2" key="1">
    <citation type="submission" date="2015-04" db="EMBL/GenBank/DDBJ databases">
        <authorList>
            <person name="Syromyatnikov M.Y."/>
            <person name="Popov V.N."/>
        </authorList>
    </citation>
    <scope>NUCLEOTIDE SEQUENCE [LARGE SCALE GENOMIC DNA]</scope>
</reference>
<evidence type="ECO:0000313" key="2">
    <source>
        <dbReference type="Proteomes" id="UP000183832"/>
    </source>
</evidence>
<sequence>MRFELQKAEEQNRPRVSSFAFWEHHGFSMFSKLKLSNYKRSANNHKRHTFYAEFNKSTSRRLFFAFFIAEAFHVVTGYNKKRAEKGKKNELRWKKLSEILEVFLFCSCEKLREAYSY</sequence>
<dbReference type="EMBL" id="CVRI01000051">
    <property type="protein sequence ID" value="CRK99617.1"/>
    <property type="molecule type" value="Genomic_DNA"/>
</dbReference>
<accession>A0A1J1IMC3</accession>
<dbReference type="Proteomes" id="UP000183832">
    <property type="component" value="Unassembled WGS sequence"/>
</dbReference>
<gene>
    <name evidence="1" type="ORF">CLUMA_CG012929</name>
</gene>
<proteinExistence type="predicted"/>
<keyword evidence="2" id="KW-1185">Reference proteome</keyword>
<name>A0A1J1IMC3_9DIPT</name>
<organism evidence="1 2">
    <name type="scientific">Clunio marinus</name>
    <dbReference type="NCBI Taxonomy" id="568069"/>
    <lineage>
        <taxon>Eukaryota</taxon>
        <taxon>Metazoa</taxon>
        <taxon>Ecdysozoa</taxon>
        <taxon>Arthropoda</taxon>
        <taxon>Hexapoda</taxon>
        <taxon>Insecta</taxon>
        <taxon>Pterygota</taxon>
        <taxon>Neoptera</taxon>
        <taxon>Endopterygota</taxon>
        <taxon>Diptera</taxon>
        <taxon>Nematocera</taxon>
        <taxon>Chironomoidea</taxon>
        <taxon>Chironomidae</taxon>
        <taxon>Clunio</taxon>
    </lineage>
</organism>
<dbReference type="AlphaFoldDB" id="A0A1J1IMC3"/>